<dbReference type="GO" id="GO:0046872">
    <property type="term" value="F:metal ion binding"/>
    <property type="evidence" value="ECO:0007669"/>
    <property type="project" value="UniProtKB-KW"/>
</dbReference>
<feature type="domain" description="4Fe-4S ferredoxin-type" evidence="8">
    <location>
        <begin position="245"/>
        <end position="271"/>
    </location>
</feature>
<proteinExistence type="predicted"/>
<evidence type="ECO:0000313" key="10">
    <source>
        <dbReference type="Proteomes" id="UP000886744"/>
    </source>
</evidence>
<keyword evidence="4" id="KW-0249">Electron transport</keyword>
<dbReference type="InterPro" id="IPR051684">
    <property type="entry name" value="Electron_Trans/Redox"/>
</dbReference>
<feature type="transmembrane region" description="Helical" evidence="7">
    <location>
        <begin position="103"/>
        <end position="124"/>
    </location>
</feature>
<sequence>MLRKIRITLALIFFVCVTLLFLDFTGTLHAWLGWMAKIQFFPAVLALNAGVIIALVLLTLIFGRVYCSVICPLGVMQDVFAWLGKKQKKNRYTYSKAKSWLRYGMLGLFIIALIAGVGSFVALLEPYSAYGRIASNIFAPVYGWINNLFALIAERADSYAFYSTDVWLKSLPTFIIAAVMLVLIAVLAWRNGRTWCNTICPVGTFLSFLARFSWLKPVIDTDKCISCRKCERNCKASCIDIANHKIDYSRCVTCMDCIGNCPKDAISYIHPKKAAAPAVTGGQAEAASGADRKTDKAESVDTARRGFLTASLMAATAVTVKAQEKKVDGGLAVIEDKVIPDRLVPLVPPGAVSLRHFAQHCTGCQLCVSVCPNGVLRPATDLMRMMQPEMSYERGYCRPECTKCSEVCPAGAIRPIDKAEKSSTQIGHAEWVMHNCIPVRDGQECGNCARHCPTGAIQMVPLKGHHRHRGGREEGNDGKNLMIPAINTEKCIGCGACENLCPARPFSAIYVVGHEVHRTV</sequence>
<organism evidence="9 10">
    <name type="scientific">Candidatus Coprenecus avistercoris</name>
    <dbReference type="NCBI Taxonomy" id="2840730"/>
    <lineage>
        <taxon>Bacteria</taxon>
        <taxon>Pseudomonadati</taxon>
        <taxon>Bacteroidota</taxon>
        <taxon>Bacteroidia</taxon>
        <taxon>Bacteroidales</taxon>
        <taxon>Rikenellaceae</taxon>
        <taxon>Rikenellaceae incertae sedis</taxon>
        <taxon>Candidatus Coprenecus</taxon>
    </lineage>
</organism>
<dbReference type="PROSITE" id="PS51379">
    <property type="entry name" value="4FE4S_FER_2"/>
    <property type="match status" value="6"/>
</dbReference>
<feature type="domain" description="4Fe-4S ferredoxin-type" evidence="8">
    <location>
        <begin position="386"/>
        <end position="418"/>
    </location>
</feature>
<feature type="domain" description="4Fe-4S ferredoxin-type" evidence="8">
    <location>
        <begin position="482"/>
        <end position="514"/>
    </location>
</feature>
<feature type="domain" description="4Fe-4S ferredoxin-type" evidence="8">
    <location>
        <begin position="352"/>
        <end position="381"/>
    </location>
</feature>
<protein>
    <submittedName>
        <fullName evidence="9">4Fe-4S binding protein</fullName>
    </submittedName>
</protein>
<dbReference type="Proteomes" id="UP000886744">
    <property type="component" value="Unassembled WGS sequence"/>
</dbReference>
<dbReference type="InterPro" id="IPR017896">
    <property type="entry name" value="4Fe4S_Fe-S-bd"/>
</dbReference>
<keyword evidence="7" id="KW-0812">Transmembrane</keyword>
<feature type="transmembrane region" description="Helical" evidence="7">
    <location>
        <begin position="136"/>
        <end position="154"/>
    </location>
</feature>
<dbReference type="GO" id="GO:0005886">
    <property type="term" value="C:plasma membrane"/>
    <property type="evidence" value="ECO:0007669"/>
    <property type="project" value="TreeGrafter"/>
</dbReference>
<evidence type="ECO:0000256" key="5">
    <source>
        <dbReference type="ARBA" id="ARBA00023004"/>
    </source>
</evidence>
<dbReference type="PANTHER" id="PTHR30176:SF3">
    <property type="entry name" value="FERREDOXIN-TYPE PROTEIN NAPH"/>
    <property type="match status" value="1"/>
</dbReference>
<evidence type="ECO:0000256" key="2">
    <source>
        <dbReference type="ARBA" id="ARBA00022485"/>
    </source>
</evidence>
<keyword evidence="7" id="KW-1133">Transmembrane helix</keyword>
<dbReference type="CDD" id="cd16373">
    <property type="entry name" value="DMSOR_beta_like"/>
    <property type="match status" value="1"/>
</dbReference>
<feature type="transmembrane region" description="Helical" evidence="7">
    <location>
        <begin position="40"/>
        <end position="58"/>
    </location>
</feature>
<evidence type="ECO:0000256" key="3">
    <source>
        <dbReference type="ARBA" id="ARBA00022723"/>
    </source>
</evidence>
<dbReference type="Pfam" id="PF12838">
    <property type="entry name" value="Fer4_7"/>
    <property type="match status" value="2"/>
</dbReference>
<dbReference type="SUPFAM" id="SSF54862">
    <property type="entry name" value="4Fe-4S ferredoxins"/>
    <property type="match status" value="2"/>
</dbReference>
<feature type="domain" description="4Fe-4S ferredoxin-type" evidence="8">
    <location>
        <begin position="215"/>
        <end position="244"/>
    </location>
</feature>
<reference evidence="9" key="1">
    <citation type="submission" date="2020-10" db="EMBL/GenBank/DDBJ databases">
        <authorList>
            <person name="Gilroy R."/>
        </authorList>
    </citation>
    <scope>NUCLEOTIDE SEQUENCE</scope>
    <source>
        <strain evidence="9">ChiHjej13B12-12457</strain>
    </source>
</reference>
<dbReference type="Pfam" id="PF12801">
    <property type="entry name" value="Fer4_5"/>
    <property type="match status" value="2"/>
</dbReference>
<keyword evidence="1" id="KW-0813">Transport</keyword>
<keyword evidence="2" id="KW-0004">4Fe-4S</keyword>
<name>A0A9D1E0Y8_9BACT</name>
<comment type="caution">
    <text evidence="9">The sequence shown here is derived from an EMBL/GenBank/DDBJ whole genome shotgun (WGS) entry which is preliminary data.</text>
</comment>
<evidence type="ECO:0000256" key="7">
    <source>
        <dbReference type="SAM" id="Phobius"/>
    </source>
</evidence>
<keyword evidence="5" id="KW-0408">Iron</keyword>
<feature type="transmembrane region" description="Helical" evidence="7">
    <location>
        <begin position="166"/>
        <end position="188"/>
    </location>
</feature>
<evidence type="ECO:0000256" key="1">
    <source>
        <dbReference type="ARBA" id="ARBA00022448"/>
    </source>
</evidence>
<keyword evidence="6" id="KW-0411">Iron-sulfur</keyword>
<gene>
    <name evidence="9" type="ORF">IAC94_04545</name>
</gene>
<dbReference type="EMBL" id="DVHI01000058">
    <property type="protein sequence ID" value="HIR62774.1"/>
    <property type="molecule type" value="Genomic_DNA"/>
</dbReference>
<evidence type="ECO:0000256" key="6">
    <source>
        <dbReference type="ARBA" id="ARBA00023014"/>
    </source>
</evidence>
<accession>A0A9D1E0Y8</accession>
<dbReference type="Gene3D" id="3.30.70.20">
    <property type="match status" value="3"/>
</dbReference>
<reference evidence="9" key="2">
    <citation type="journal article" date="2021" name="PeerJ">
        <title>Extensive microbial diversity within the chicken gut microbiome revealed by metagenomics and culture.</title>
        <authorList>
            <person name="Gilroy R."/>
            <person name="Ravi A."/>
            <person name="Getino M."/>
            <person name="Pursley I."/>
            <person name="Horton D.L."/>
            <person name="Alikhan N.F."/>
            <person name="Baker D."/>
            <person name="Gharbi K."/>
            <person name="Hall N."/>
            <person name="Watson M."/>
            <person name="Adriaenssens E.M."/>
            <person name="Foster-Nyarko E."/>
            <person name="Jarju S."/>
            <person name="Secka A."/>
            <person name="Antonio M."/>
            <person name="Oren A."/>
            <person name="Chaudhuri R.R."/>
            <person name="La Ragione R."/>
            <person name="Hildebrand F."/>
            <person name="Pallen M.J."/>
        </authorList>
    </citation>
    <scope>NUCLEOTIDE SEQUENCE</scope>
    <source>
        <strain evidence="9">ChiHjej13B12-12457</strain>
    </source>
</reference>
<dbReference type="InterPro" id="IPR017900">
    <property type="entry name" value="4Fe4S_Fe_S_CS"/>
</dbReference>
<keyword evidence="7" id="KW-0472">Membrane</keyword>
<feature type="domain" description="4Fe-4S ferredoxin-type" evidence="8">
    <location>
        <begin position="445"/>
        <end position="462"/>
    </location>
</feature>
<dbReference type="PROSITE" id="PS00198">
    <property type="entry name" value="4FE4S_FER_1"/>
    <property type="match status" value="3"/>
</dbReference>
<dbReference type="GO" id="GO:0051539">
    <property type="term" value="F:4 iron, 4 sulfur cluster binding"/>
    <property type="evidence" value="ECO:0007669"/>
    <property type="project" value="UniProtKB-KW"/>
</dbReference>
<evidence type="ECO:0000313" key="9">
    <source>
        <dbReference type="EMBL" id="HIR62774.1"/>
    </source>
</evidence>
<dbReference type="AlphaFoldDB" id="A0A9D1E0Y8"/>
<keyword evidence="3" id="KW-0479">Metal-binding</keyword>
<evidence type="ECO:0000259" key="8">
    <source>
        <dbReference type="PROSITE" id="PS51379"/>
    </source>
</evidence>
<dbReference type="PANTHER" id="PTHR30176">
    <property type="entry name" value="FERREDOXIN-TYPE PROTEIN NAPH"/>
    <property type="match status" value="1"/>
</dbReference>
<evidence type="ECO:0000256" key="4">
    <source>
        <dbReference type="ARBA" id="ARBA00022982"/>
    </source>
</evidence>